<dbReference type="STRING" id="3088.A0A383VCI4"/>
<evidence type="ECO:0000313" key="2">
    <source>
        <dbReference type="Proteomes" id="UP000256970"/>
    </source>
</evidence>
<dbReference type="AlphaFoldDB" id="A0A383VCI4"/>
<gene>
    <name evidence="1" type="ORF">BQ4739_LOCUS3024</name>
</gene>
<organism evidence="1 2">
    <name type="scientific">Tetradesmus obliquus</name>
    <name type="common">Green alga</name>
    <name type="synonym">Acutodesmus obliquus</name>
    <dbReference type="NCBI Taxonomy" id="3088"/>
    <lineage>
        <taxon>Eukaryota</taxon>
        <taxon>Viridiplantae</taxon>
        <taxon>Chlorophyta</taxon>
        <taxon>core chlorophytes</taxon>
        <taxon>Chlorophyceae</taxon>
        <taxon>CS clade</taxon>
        <taxon>Sphaeropleales</taxon>
        <taxon>Scenedesmaceae</taxon>
        <taxon>Tetradesmus</taxon>
    </lineage>
</organism>
<dbReference type="EMBL" id="FNXT01000230">
    <property type="protein sequence ID" value="SZX62442.1"/>
    <property type="molecule type" value="Genomic_DNA"/>
</dbReference>
<keyword evidence="2" id="KW-1185">Reference proteome</keyword>
<protein>
    <recommendedName>
        <fullName evidence="3">Non-haem dioxygenase N-terminal domain-containing protein</fullName>
    </recommendedName>
</protein>
<reference evidence="1 2" key="1">
    <citation type="submission" date="2016-10" db="EMBL/GenBank/DDBJ databases">
        <authorList>
            <person name="Cai Z."/>
        </authorList>
    </citation>
    <scope>NUCLEOTIDE SEQUENCE [LARGE SCALE GENOMIC DNA]</scope>
</reference>
<dbReference type="InterPro" id="IPR027443">
    <property type="entry name" value="IPNS-like_sf"/>
</dbReference>
<sequence>MQPLQEVQNLAAVLNQQQRSSGSVKAHMATSAASNTQEALPVFDLSAFLALDGQPPTPELQEQCKQLAECLARTGCLVVRDPRVPAAANDTFLDMLEGYFCRSEEQKQAEARPDLAYQVGVTPSGVEMPRCVVEPEACKQQLARLQPEQQPTLPTGPDAKWRYMWRVGPRPESTQYAELNAEPVVPQGIPQWCAVMDDWGSKLLGAVQAVAAMVALGFGLPADAFTSRMELGPHLLAPTGSDLQQHGQQGTVLAAMAARGFGVSSNAFTSRMDLGPHLLAPTGSDLQQHGQQGTVLAAMAARGFGVSSHAFTSRMELGPHLLAPTGRYLQQHGQQGTVLAVLGFGLPADAFTSRMELAPHLLDPTSSDLQQHGQQGTLLAAMAALGFGLPADAFTSRMELGPHLLDPTSSDLQQHGQQGTVPAGYHYDLNFITIHGRSRFPGLSVWLADGRRLPVSIPPGCLLCQAGKQLEWLTGGHVQAGMHEAGKQLEWLTGGHVQAGMHEVLVTDATVASVAAAKAAGRSTWRVSSTVFSHIASDQLLQPLGRFAQQPGAALRYPATPAGLQVQRELEVIQLKRQ</sequence>
<evidence type="ECO:0000313" key="1">
    <source>
        <dbReference type="EMBL" id="SZX62442.1"/>
    </source>
</evidence>
<accession>A0A383VCI4</accession>
<name>A0A383VCI4_TETOB</name>
<proteinExistence type="predicted"/>
<evidence type="ECO:0008006" key="3">
    <source>
        <dbReference type="Google" id="ProtNLM"/>
    </source>
</evidence>
<dbReference type="Gene3D" id="2.60.120.330">
    <property type="entry name" value="B-lactam Antibiotic, Isopenicillin N Synthase, Chain"/>
    <property type="match status" value="3"/>
</dbReference>
<dbReference type="SUPFAM" id="SSF51197">
    <property type="entry name" value="Clavaminate synthase-like"/>
    <property type="match status" value="3"/>
</dbReference>
<dbReference type="Proteomes" id="UP000256970">
    <property type="component" value="Unassembled WGS sequence"/>
</dbReference>